<keyword evidence="7 10" id="KW-0862">Zinc</keyword>
<dbReference type="NCBIfam" id="NF000768">
    <property type="entry name" value="PRK00051.1"/>
    <property type="match status" value="1"/>
</dbReference>
<evidence type="ECO:0000256" key="8">
    <source>
        <dbReference type="ARBA" id="ARBA00022842"/>
    </source>
</evidence>
<comment type="function">
    <text evidence="10">Catalyzes the hydrolysis of the adenine ring of phosphoribosyl-AMP.</text>
</comment>
<evidence type="ECO:0000313" key="12">
    <source>
        <dbReference type="EMBL" id="MFC3998588.1"/>
    </source>
</evidence>
<dbReference type="GO" id="GO:0004635">
    <property type="term" value="F:phosphoribosyl-AMP cyclohydrolase activity"/>
    <property type="evidence" value="ECO:0007669"/>
    <property type="project" value="UniProtKB-EC"/>
</dbReference>
<feature type="binding site" evidence="10">
    <location>
        <position position="99"/>
    </location>
    <ligand>
        <name>Mg(2+)</name>
        <dbReference type="ChEBI" id="CHEBI:18420"/>
    </ligand>
</feature>
<sequence>MSVSLPGNGPEPAAGTGLDPAIAARLKRTPDGLVPAIVQQHDTGEVLMLAWMDDEALHRTLTTRNATYWSRSRGEYWVKGATSGNVQHVVAAALDCDGDTLLIKVDQTGGACHTGDRTCFDAAPLPLVPETGGPTP</sequence>
<dbReference type="HAMAP" id="MF_01021">
    <property type="entry name" value="HisI"/>
    <property type="match status" value="1"/>
</dbReference>
<evidence type="ECO:0000259" key="11">
    <source>
        <dbReference type="Pfam" id="PF01502"/>
    </source>
</evidence>
<evidence type="ECO:0000256" key="10">
    <source>
        <dbReference type="HAMAP-Rule" id="MF_01021"/>
    </source>
</evidence>
<evidence type="ECO:0000256" key="1">
    <source>
        <dbReference type="ARBA" id="ARBA00000024"/>
    </source>
</evidence>
<comment type="pathway">
    <text evidence="2 10">Amino-acid biosynthesis; L-histidine biosynthesis; L-histidine from 5-phospho-alpha-D-ribose 1-diphosphate: step 3/9.</text>
</comment>
<comment type="subunit">
    <text evidence="10">Homodimer.</text>
</comment>
<gene>
    <name evidence="10 12" type="primary">hisI</name>
    <name evidence="12" type="ORF">ACFOVU_21870</name>
</gene>
<evidence type="ECO:0000256" key="4">
    <source>
        <dbReference type="ARBA" id="ARBA00022605"/>
    </source>
</evidence>
<feature type="domain" description="Phosphoribosyl-AMP cyclohydrolase" evidence="11">
    <location>
        <begin position="48"/>
        <end position="120"/>
    </location>
</feature>
<evidence type="ECO:0000313" key="13">
    <source>
        <dbReference type="Proteomes" id="UP001595847"/>
    </source>
</evidence>
<feature type="binding site" evidence="10">
    <location>
        <position position="95"/>
    </location>
    <ligand>
        <name>Mg(2+)</name>
        <dbReference type="ChEBI" id="CHEBI:18420"/>
    </ligand>
</feature>
<feature type="binding site" evidence="10">
    <location>
        <position position="119"/>
    </location>
    <ligand>
        <name>Zn(2+)</name>
        <dbReference type="ChEBI" id="CHEBI:29105"/>
        <note>ligand shared between dimeric partners</note>
    </ligand>
</feature>
<keyword evidence="8 10" id="KW-0460">Magnesium</keyword>
<feature type="binding site" evidence="10">
    <location>
        <position position="112"/>
    </location>
    <ligand>
        <name>Zn(2+)</name>
        <dbReference type="ChEBI" id="CHEBI:29105"/>
        <note>ligand shared between dimeric partners</note>
    </ligand>
</feature>
<evidence type="ECO:0000256" key="7">
    <source>
        <dbReference type="ARBA" id="ARBA00022833"/>
    </source>
</evidence>
<comment type="cofactor">
    <cofactor evidence="10">
        <name>Zn(2+)</name>
        <dbReference type="ChEBI" id="CHEBI:29105"/>
    </cofactor>
    <text evidence="10">Binds 1 zinc ion per subunit.</text>
</comment>
<comment type="caution">
    <text evidence="12">The sequence shown here is derived from an EMBL/GenBank/DDBJ whole genome shotgun (WGS) entry which is preliminary data.</text>
</comment>
<organism evidence="12 13">
    <name type="scientific">Nocardiopsis sediminis</name>
    <dbReference type="NCBI Taxonomy" id="1778267"/>
    <lineage>
        <taxon>Bacteria</taxon>
        <taxon>Bacillati</taxon>
        <taxon>Actinomycetota</taxon>
        <taxon>Actinomycetes</taxon>
        <taxon>Streptosporangiales</taxon>
        <taxon>Nocardiopsidaceae</taxon>
        <taxon>Nocardiopsis</taxon>
    </lineage>
</organism>
<dbReference type="Gene3D" id="3.10.20.810">
    <property type="entry name" value="Phosphoribosyl-AMP cyclohydrolase"/>
    <property type="match status" value="1"/>
</dbReference>
<dbReference type="PANTHER" id="PTHR42945:SF11">
    <property type="entry name" value="PHOSPHORIBOSYL-AMP CYCLOHYDROLASE"/>
    <property type="match status" value="1"/>
</dbReference>
<dbReference type="InterPro" id="IPR002496">
    <property type="entry name" value="PRib_AMP_CycHydrolase_dom"/>
</dbReference>
<dbReference type="PANTHER" id="PTHR42945">
    <property type="entry name" value="HISTIDINE BIOSYNTHESIS BIFUNCTIONAL PROTEIN"/>
    <property type="match status" value="1"/>
</dbReference>
<evidence type="ECO:0000256" key="5">
    <source>
        <dbReference type="ARBA" id="ARBA00022723"/>
    </source>
</evidence>
<evidence type="ECO:0000256" key="3">
    <source>
        <dbReference type="ARBA" id="ARBA00022490"/>
    </source>
</evidence>
<reference evidence="13" key="1">
    <citation type="journal article" date="2019" name="Int. J. Syst. Evol. Microbiol.">
        <title>The Global Catalogue of Microorganisms (GCM) 10K type strain sequencing project: providing services to taxonomists for standard genome sequencing and annotation.</title>
        <authorList>
            <consortium name="The Broad Institute Genomics Platform"/>
            <consortium name="The Broad Institute Genome Sequencing Center for Infectious Disease"/>
            <person name="Wu L."/>
            <person name="Ma J."/>
        </authorList>
    </citation>
    <scope>NUCLEOTIDE SEQUENCE [LARGE SCALE GENOMIC DNA]</scope>
    <source>
        <strain evidence="13">TBRC 1826</strain>
    </source>
</reference>
<dbReference type="RefSeq" id="WP_378536560.1">
    <property type="nucleotide sequence ID" value="NZ_JBHSBH010000014.1"/>
</dbReference>
<evidence type="ECO:0000256" key="9">
    <source>
        <dbReference type="ARBA" id="ARBA00023102"/>
    </source>
</evidence>
<dbReference type="Pfam" id="PF01502">
    <property type="entry name" value="PRA-CH"/>
    <property type="match status" value="1"/>
</dbReference>
<keyword evidence="6 10" id="KW-0378">Hydrolase</keyword>
<comment type="cofactor">
    <cofactor evidence="10">
        <name>Mg(2+)</name>
        <dbReference type="ChEBI" id="CHEBI:18420"/>
    </cofactor>
    <text evidence="10">Binds 1 Mg(2+) ion per subunit.</text>
</comment>
<keyword evidence="9 10" id="KW-0368">Histidine biosynthesis</keyword>
<comment type="subcellular location">
    <subcellularLocation>
        <location evidence="10">Cytoplasm</location>
    </subcellularLocation>
</comment>
<keyword evidence="3 10" id="KW-0963">Cytoplasm</keyword>
<accession>A0ABV8FTM0</accession>
<dbReference type="EC" id="3.5.4.19" evidence="10"/>
<dbReference type="InterPro" id="IPR038019">
    <property type="entry name" value="PRib_AMP_CycHydrolase_sf"/>
</dbReference>
<dbReference type="InterPro" id="IPR026660">
    <property type="entry name" value="PRA-CH"/>
</dbReference>
<keyword evidence="4 10" id="KW-0028">Amino-acid biosynthesis</keyword>
<feature type="binding site" evidence="10">
    <location>
        <position position="96"/>
    </location>
    <ligand>
        <name>Zn(2+)</name>
        <dbReference type="ChEBI" id="CHEBI:29105"/>
        <note>ligand shared between dimeric partners</note>
    </ligand>
</feature>
<dbReference type="Proteomes" id="UP001595847">
    <property type="component" value="Unassembled WGS sequence"/>
</dbReference>
<proteinExistence type="inferred from homology"/>
<dbReference type="EMBL" id="JBHSBH010000014">
    <property type="protein sequence ID" value="MFC3998588.1"/>
    <property type="molecule type" value="Genomic_DNA"/>
</dbReference>
<comment type="similarity">
    <text evidence="10">Belongs to the PRA-CH family.</text>
</comment>
<dbReference type="SUPFAM" id="SSF141734">
    <property type="entry name" value="HisI-like"/>
    <property type="match status" value="1"/>
</dbReference>
<evidence type="ECO:0000256" key="2">
    <source>
        <dbReference type="ARBA" id="ARBA00005169"/>
    </source>
</evidence>
<keyword evidence="5 10" id="KW-0479">Metal-binding</keyword>
<keyword evidence="13" id="KW-1185">Reference proteome</keyword>
<name>A0ABV8FTM0_9ACTN</name>
<comment type="catalytic activity">
    <reaction evidence="1 10">
        <text>1-(5-phospho-beta-D-ribosyl)-5'-AMP + H2O = 1-(5-phospho-beta-D-ribosyl)-5-[(5-phospho-beta-D-ribosylamino)methylideneamino]imidazole-4-carboxamide</text>
        <dbReference type="Rhea" id="RHEA:20049"/>
        <dbReference type="ChEBI" id="CHEBI:15377"/>
        <dbReference type="ChEBI" id="CHEBI:58435"/>
        <dbReference type="ChEBI" id="CHEBI:59457"/>
        <dbReference type="EC" id="3.5.4.19"/>
    </reaction>
</comment>
<evidence type="ECO:0000256" key="6">
    <source>
        <dbReference type="ARBA" id="ARBA00022801"/>
    </source>
</evidence>
<protein>
    <recommendedName>
        <fullName evidence="10">Phosphoribosyl-AMP cyclohydrolase</fullName>
        <shortName evidence="10">PRA-CH</shortName>
        <ecNumber evidence="10">3.5.4.19</ecNumber>
    </recommendedName>
</protein>
<feature type="binding site" evidence="10">
    <location>
        <position position="97"/>
    </location>
    <ligand>
        <name>Mg(2+)</name>
        <dbReference type="ChEBI" id="CHEBI:18420"/>
    </ligand>
</feature>